<evidence type="ECO:0000256" key="2">
    <source>
        <dbReference type="SAM" id="Phobius"/>
    </source>
</evidence>
<dbReference type="Proteomes" id="UP000737018">
    <property type="component" value="Unassembled WGS sequence"/>
</dbReference>
<sequence length="336" mass="35613">MQSFWKVPSGDDDFDLAKRNDAAERLRKYLPLPLAGAGTISKDDVGHEVDNIEANGNLDMGNGDTGDSDDEYYKQFEEQRASRTSAGSSSPEPVDGNHRITYQMENIVSVEGPDGGATPDNDCDFDPTPHIGRTGGTTTVGIAFSQASNSVEGQEASSSGHNGGSGAGSGSDESDQSTGSGGTDTNEGISSREDGDEHDEDNRDEGNDEDRRRVSEESVTRRRVRNSSNRLTAIFIAIAVQSTSAIIALSLDGLSPLAKKLFTGVLVTNLVGFLCLYFALFSSRYIRPRATEILVRVGGAAAAFGFLLMMGIKLSLGIIVPACVVILAACVLSFMP</sequence>
<feature type="compositionally biased region" description="Polar residues" evidence="1">
    <location>
        <begin position="145"/>
        <end position="156"/>
    </location>
</feature>
<feature type="compositionally biased region" description="Basic and acidic residues" evidence="1">
    <location>
        <begin position="71"/>
        <end position="81"/>
    </location>
</feature>
<keyword evidence="2" id="KW-0472">Membrane</keyword>
<feature type="transmembrane region" description="Helical" evidence="2">
    <location>
        <begin position="261"/>
        <end position="281"/>
    </location>
</feature>
<name>A0A8J4VX68_9ROSI</name>
<gene>
    <name evidence="3" type="ORF">CMV_002303</name>
</gene>
<keyword evidence="2" id="KW-1133">Transmembrane helix</keyword>
<evidence type="ECO:0000256" key="1">
    <source>
        <dbReference type="SAM" id="MobiDB-lite"/>
    </source>
</evidence>
<comment type="caution">
    <text evidence="3">The sequence shown here is derived from an EMBL/GenBank/DDBJ whole genome shotgun (WGS) entry which is preliminary data.</text>
</comment>
<accession>A0A8J4VX68</accession>
<keyword evidence="2" id="KW-0812">Transmembrane</keyword>
<organism evidence="3 4">
    <name type="scientific">Castanea mollissima</name>
    <name type="common">Chinese chestnut</name>
    <dbReference type="NCBI Taxonomy" id="60419"/>
    <lineage>
        <taxon>Eukaryota</taxon>
        <taxon>Viridiplantae</taxon>
        <taxon>Streptophyta</taxon>
        <taxon>Embryophyta</taxon>
        <taxon>Tracheophyta</taxon>
        <taxon>Spermatophyta</taxon>
        <taxon>Magnoliopsida</taxon>
        <taxon>eudicotyledons</taxon>
        <taxon>Gunneridae</taxon>
        <taxon>Pentapetalae</taxon>
        <taxon>rosids</taxon>
        <taxon>fabids</taxon>
        <taxon>Fagales</taxon>
        <taxon>Fagaceae</taxon>
        <taxon>Castanea</taxon>
    </lineage>
</organism>
<evidence type="ECO:0000313" key="3">
    <source>
        <dbReference type="EMBL" id="KAF3974350.1"/>
    </source>
</evidence>
<keyword evidence="4" id="KW-1185">Reference proteome</keyword>
<feature type="transmembrane region" description="Helical" evidence="2">
    <location>
        <begin position="318"/>
        <end position="335"/>
    </location>
</feature>
<proteinExistence type="predicted"/>
<evidence type="ECO:0000313" key="4">
    <source>
        <dbReference type="Proteomes" id="UP000737018"/>
    </source>
</evidence>
<feature type="transmembrane region" description="Helical" evidence="2">
    <location>
        <begin position="293"/>
        <end position="312"/>
    </location>
</feature>
<feature type="compositionally biased region" description="Basic and acidic residues" evidence="1">
    <location>
        <begin position="190"/>
        <end position="220"/>
    </location>
</feature>
<feature type="compositionally biased region" description="Polar residues" evidence="1">
    <location>
        <begin position="82"/>
        <end position="91"/>
    </location>
</feature>
<feature type="transmembrane region" description="Helical" evidence="2">
    <location>
        <begin position="231"/>
        <end position="249"/>
    </location>
</feature>
<feature type="region of interest" description="Disordered" evidence="1">
    <location>
        <begin position="52"/>
        <end position="222"/>
    </location>
</feature>
<dbReference type="EMBL" id="JRKL02000164">
    <property type="protein sequence ID" value="KAF3974350.1"/>
    <property type="molecule type" value="Genomic_DNA"/>
</dbReference>
<protein>
    <submittedName>
        <fullName evidence="3">Uncharacterized protein</fullName>
    </submittedName>
</protein>
<reference evidence="3" key="1">
    <citation type="submission" date="2020-03" db="EMBL/GenBank/DDBJ databases">
        <title>Castanea mollissima Vanexum genome sequencing.</title>
        <authorList>
            <person name="Staton M."/>
        </authorList>
    </citation>
    <scope>NUCLEOTIDE SEQUENCE</scope>
    <source>
        <tissue evidence="3">Leaf</tissue>
    </source>
</reference>
<dbReference type="AlphaFoldDB" id="A0A8J4VX68"/>